<protein>
    <submittedName>
        <fullName evidence="3">Uncharacterized protein</fullName>
    </submittedName>
</protein>
<keyword evidence="2" id="KW-1133">Transmembrane helix</keyword>
<evidence type="ECO:0000313" key="4">
    <source>
        <dbReference type="Proteomes" id="UP001153069"/>
    </source>
</evidence>
<accession>A0A9N8HR64</accession>
<dbReference type="Proteomes" id="UP001153069">
    <property type="component" value="Unassembled WGS sequence"/>
</dbReference>
<feature type="compositionally biased region" description="Polar residues" evidence="1">
    <location>
        <begin position="199"/>
        <end position="219"/>
    </location>
</feature>
<feature type="region of interest" description="Disordered" evidence="1">
    <location>
        <begin position="255"/>
        <end position="280"/>
    </location>
</feature>
<keyword evidence="2" id="KW-0812">Transmembrane</keyword>
<reference evidence="3" key="1">
    <citation type="submission" date="2020-06" db="EMBL/GenBank/DDBJ databases">
        <authorList>
            <consortium name="Plant Systems Biology data submission"/>
        </authorList>
    </citation>
    <scope>NUCLEOTIDE SEQUENCE</scope>
    <source>
        <strain evidence="3">D6</strain>
    </source>
</reference>
<evidence type="ECO:0000256" key="1">
    <source>
        <dbReference type="SAM" id="MobiDB-lite"/>
    </source>
</evidence>
<feature type="region of interest" description="Disordered" evidence="1">
    <location>
        <begin position="302"/>
        <end position="322"/>
    </location>
</feature>
<feature type="compositionally biased region" description="Basic and acidic residues" evidence="1">
    <location>
        <begin position="255"/>
        <end position="275"/>
    </location>
</feature>
<sequence>MMPTVEAVDDDEIVVEADPFLLRLQPKPKDFSLQMKVTVLWTVENIVRQYFEDMYGDSDETLFIGAGITGLSVINEDEEAFETIKFLGGAVAFHPSSPLLPNSTAVQSSIRDALQESVVLEKLGIYFPSVTKVDYVPLVLGNRGNFGYGVPDEEDSLSSNDNSLDDSASEKPVPPKPLPEVTRSSLDDEEDEDERGITTEENQIAEAQTTSQTYSAGNSKKTTIGLSTGVALGGAIIVLLIALLFESRRRRMDNWRESGRDSPPSQEDKAGKEKPASSMAPRYYIEDDSEGALRLPRIWGVSPSQRMDSGTTPGSSDVSNEGDSVQDILTCTSMDRRSIQNVESFEHQKRLVDTLKKEMMASNAEVHPYMQDTHLDNTEPCALSPTDLSAAALENTTPSRPVPNWTSPSDSSFTGSGSGYDSPSSPLRAIMGSLRMSSRQKTSSSRRSRRPFQEPAAVEL</sequence>
<dbReference type="EMBL" id="CAICTM010001360">
    <property type="protein sequence ID" value="CAB9522971.1"/>
    <property type="molecule type" value="Genomic_DNA"/>
</dbReference>
<organism evidence="3 4">
    <name type="scientific">Seminavis robusta</name>
    <dbReference type="NCBI Taxonomy" id="568900"/>
    <lineage>
        <taxon>Eukaryota</taxon>
        <taxon>Sar</taxon>
        <taxon>Stramenopiles</taxon>
        <taxon>Ochrophyta</taxon>
        <taxon>Bacillariophyta</taxon>
        <taxon>Bacillariophyceae</taxon>
        <taxon>Bacillariophycidae</taxon>
        <taxon>Naviculales</taxon>
        <taxon>Naviculaceae</taxon>
        <taxon>Seminavis</taxon>
    </lineage>
</organism>
<evidence type="ECO:0000313" key="3">
    <source>
        <dbReference type="EMBL" id="CAB9522971.1"/>
    </source>
</evidence>
<proteinExistence type="predicted"/>
<comment type="caution">
    <text evidence="3">The sequence shown here is derived from an EMBL/GenBank/DDBJ whole genome shotgun (WGS) entry which is preliminary data.</text>
</comment>
<feature type="compositionally biased region" description="Low complexity" evidence="1">
    <location>
        <begin position="433"/>
        <end position="443"/>
    </location>
</feature>
<keyword evidence="2" id="KW-0472">Membrane</keyword>
<feature type="region of interest" description="Disordered" evidence="1">
    <location>
        <begin position="395"/>
        <end position="460"/>
    </location>
</feature>
<feature type="compositionally biased region" description="Low complexity" evidence="1">
    <location>
        <begin position="157"/>
        <end position="166"/>
    </location>
</feature>
<feature type="region of interest" description="Disordered" evidence="1">
    <location>
        <begin position="151"/>
        <end position="219"/>
    </location>
</feature>
<feature type="transmembrane region" description="Helical" evidence="2">
    <location>
        <begin position="224"/>
        <end position="245"/>
    </location>
</feature>
<feature type="compositionally biased region" description="Low complexity" evidence="1">
    <location>
        <begin position="406"/>
        <end position="426"/>
    </location>
</feature>
<keyword evidence="4" id="KW-1185">Reference proteome</keyword>
<gene>
    <name evidence="3" type="ORF">SEMRO_1362_G266260.1</name>
</gene>
<name>A0A9N8HR64_9STRA</name>
<dbReference type="AlphaFoldDB" id="A0A9N8HR64"/>
<evidence type="ECO:0000256" key="2">
    <source>
        <dbReference type="SAM" id="Phobius"/>
    </source>
</evidence>